<reference evidence="6 7" key="1">
    <citation type="submission" date="2018-06" db="EMBL/GenBank/DDBJ databases">
        <title>Genomic Encyclopedia of Type Strains, Phase IV (KMG-IV): sequencing the most valuable type-strain genomes for metagenomic binning, comparative biology and taxonomic classification.</title>
        <authorList>
            <person name="Goeker M."/>
        </authorList>
    </citation>
    <scope>NUCLEOTIDE SEQUENCE [LARGE SCALE GENOMIC DNA]</scope>
    <source>
        <strain evidence="6 7">DSM 25619</strain>
    </source>
</reference>
<dbReference type="GO" id="GO:0009055">
    <property type="term" value="F:electron transfer activity"/>
    <property type="evidence" value="ECO:0007669"/>
    <property type="project" value="InterPro"/>
</dbReference>
<dbReference type="InterPro" id="IPR009056">
    <property type="entry name" value="Cyt_c-like_dom"/>
</dbReference>
<evidence type="ECO:0000256" key="4">
    <source>
        <dbReference type="PROSITE-ProRule" id="PRU00433"/>
    </source>
</evidence>
<evidence type="ECO:0000256" key="2">
    <source>
        <dbReference type="ARBA" id="ARBA00022723"/>
    </source>
</evidence>
<dbReference type="Pfam" id="PF00034">
    <property type="entry name" value="Cytochrom_C"/>
    <property type="match status" value="1"/>
</dbReference>
<feature type="domain" description="Cytochrome c" evidence="5">
    <location>
        <begin position="189"/>
        <end position="283"/>
    </location>
</feature>
<evidence type="ECO:0000256" key="3">
    <source>
        <dbReference type="ARBA" id="ARBA00023004"/>
    </source>
</evidence>
<name>A0A366DZM5_9HYPH</name>
<protein>
    <submittedName>
        <fullName evidence="6">Thiosulfate dehydrogenase</fullName>
    </submittedName>
</protein>
<keyword evidence="2 4" id="KW-0479">Metal-binding</keyword>
<dbReference type="PANTHER" id="PTHR35008:SF9">
    <property type="entry name" value="CYTOCHROME C DOMAIN-CONTAINING PROTEIN"/>
    <property type="match status" value="1"/>
</dbReference>
<dbReference type="AlphaFoldDB" id="A0A366DZM5"/>
<dbReference type="SUPFAM" id="SSF46626">
    <property type="entry name" value="Cytochrome c"/>
    <property type="match status" value="2"/>
</dbReference>
<dbReference type="GO" id="GO:0046872">
    <property type="term" value="F:metal ion binding"/>
    <property type="evidence" value="ECO:0007669"/>
    <property type="project" value="UniProtKB-KW"/>
</dbReference>
<dbReference type="Pfam" id="PF21342">
    <property type="entry name" value="SoxA-TsdA_cyt-c"/>
    <property type="match status" value="1"/>
</dbReference>
<keyword evidence="1 4" id="KW-0349">Heme</keyword>
<dbReference type="PANTHER" id="PTHR35008">
    <property type="entry name" value="BLL4482 PROTEIN-RELATED"/>
    <property type="match status" value="1"/>
</dbReference>
<proteinExistence type="predicted"/>
<dbReference type="InterPro" id="IPR036909">
    <property type="entry name" value="Cyt_c-like_dom_sf"/>
</dbReference>
<sequence length="305" mass="33202">MSKQFWIGTAAALVVTIAAAGAGWTFIVKPSRVDAPPLPTYDVVDADGKVVGKYTIPSDDLIAKEPDAEAIMYGKRLLNETARLMPDNVGAGLNCNSCHLAQGKLDKGAPYINSYNFYPRVMPRAGKEVNLVMRINGCFQRSMNGKPVDPKSKEMNAMIAYMKWLGQGLPKEHMVKVAGAGPIDETLVPDPVKGKGIYATQCAVCHGNDGEGKKDQFGDYIFPPLWGDDSFNIGAGMARTYKAAAFVKYNMPVSVNLNTPVGQGDMLTDQEAVDVSEYFTHMPRPDFAGKVNDWPNGKKPKDARY</sequence>
<accession>A0A366DZM5</accession>
<dbReference type="Proteomes" id="UP000252893">
    <property type="component" value="Unassembled WGS sequence"/>
</dbReference>
<dbReference type="RefSeq" id="WP_113944107.1">
    <property type="nucleotide sequence ID" value="NZ_JAHREH010000007.1"/>
</dbReference>
<dbReference type="Gene3D" id="1.10.760.10">
    <property type="entry name" value="Cytochrome c-like domain"/>
    <property type="match status" value="2"/>
</dbReference>
<dbReference type="InterPro" id="IPR051459">
    <property type="entry name" value="Cytochrome_c-type_DH"/>
</dbReference>
<organism evidence="6 7">
    <name type="scientific">Pseudochrobactrum asaccharolyticum</name>
    <dbReference type="NCBI Taxonomy" id="354351"/>
    <lineage>
        <taxon>Bacteria</taxon>
        <taxon>Pseudomonadati</taxon>
        <taxon>Pseudomonadota</taxon>
        <taxon>Alphaproteobacteria</taxon>
        <taxon>Hyphomicrobiales</taxon>
        <taxon>Brucellaceae</taxon>
        <taxon>Pseudochrobactrum</taxon>
    </lineage>
</organism>
<evidence type="ECO:0000256" key="1">
    <source>
        <dbReference type="ARBA" id="ARBA00022617"/>
    </source>
</evidence>
<evidence type="ECO:0000313" key="6">
    <source>
        <dbReference type="EMBL" id="RBO95560.1"/>
    </source>
</evidence>
<dbReference type="OrthoDB" id="9779283at2"/>
<evidence type="ECO:0000259" key="5">
    <source>
        <dbReference type="PROSITE" id="PS51007"/>
    </source>
</evidence>
<gene>
    <name evidence="6" type="ORF">DFR47_103123</name>
</gene>
<keyword evidence="3 4" id="KW-0408">Iron</keyword>
<keyword evidence="7" id="KW-1185">Reference proteome</keyword>
<dbReference type="GO" id="GO:0020037">
    <property type="term" value="F:heme binding"/>
    <property type="evidence" value="ECO:0007669"/>
    <property type="project" value="InterPro"/>
</dbReference>
<dbReference type="EMBL" id="QNRH01000003">
    <property type="protein sequence ID" value="RBO95560.1"/>
    <property type="molecule type" value="Genomic_DNA"/>
</dbReference>
<evidence type="ECO:0000313" key="7">
    <source>
        <dbReference type="Proteomes" id="UP000252893"/>
    </source>
</evidence>
<dbReference type="PROSITE" id="PS51007">
    <property type="entry name" value="CYTC"/>
    <property type="match status" value="1"/>
</dbReference>
<comment type="caution">
    <text evidence="6">The sequence shown here is derived from an EMBL/GenBank/DDBJ whole genome shotgun (WGS) entry which is preliminary data.</text>
</comment>